<reference evidence="3" key="1">
    <citation type="submission" date="2020-02" db="EMBL/GenBank/DDBJ databases">
        <title>Antibiotic resistance/susceptibility profiles of lactic acid-producing cocci isolated from the human vagina, and analysis of the genetic basis of atypical resistances.</title>
        <authorList>
            <person name="Sirichoat A."/>
            <person name="Florez A.B."/>
            <person name="Vazquez L."/>
            <person name="Buppasiri P."/>
            <person name="Panya M."/>
            <person name="Lulitanond V."/>
            <person name="Mayo B."/>
        </authorList>
    </citation>
    <scope>NUCLEOTIDE SEQUENCE</scope>
    <source>
        <strain evidence="3">VA01-10AN</strain>
    </source>
</reference>
<keyword evidence="2" id="KW-0472">Membrane</keyword>
<feature type="coiled-coil region" evidence="1">
    <location>
        <begin position="46"/>
        <end position="73"/>
    </location>
</feature>
<accession>A0A6G4N0I1</accession>
<proteinExistence type="predicted"/>
<organism evidence="3">
    <name type="scientific">Streptococcus anginosus</name>
    <dbReference type="NCBI Taxonomy" id="1328"/>
    <lineage>
        <taxon>Bacteria</taxon>
        <taxon>Bacillati</taxon>
        <taxon>Bacillota</taxon>
        <taxon>Bacilli</taxon>
        <taxon>Lactobacillales</taxon>
        <taxon>Streptococcaceae</taxon>
        <taxon>Streptococcus</taxon>
        <taxon>Streptococcus anginosus group</taxon>
    </lineage>
</organism>
<name>A0A6G4N0I1_STRAP</name>
<evidence type="ECO:0000256" key="1">
    <source>
        <dbReference type="SAM" id="Coils"/>
    </source>
</evidence>
<comment type="caution">
    <text evidence="3">The sequence shown here is derived from an EMBL/GenBank/DDBJ whole genome shotgun (WGS) entry which is preliminary data.</text>
</comment>
<dbReference type="AlphaFoldDB" id="A0A6G4N0I1"/>
<dbReference type="RefSeq" id="WP_164232170.1">
    <property type="nucleotide sequence ID" value="NZ_JAAJBF010000015.1"/>
</dbReference>
<sequence>MTLKDRVENLEALHAVQKRGLANTQLWLVFVSFIMFLLVIGMIAGYGKQQTQIEGLRTELDRVTNEQKDVNQRQDVMINKFNQMYYEYQHKKITGKDNFPGG</sequence>
<protein>
    <submittedName>
        <fullName evidence="3">Uncharacterized protein</fullName>
    </submittedName>
</protein>
<feature type="transmembrane region" description="Helical" evidence="2">
    <location>
        <begin position="26"/>
        <end position="47"/>
    </location>
</feature>
<evidence type="ECO:0000313" key="3">
    <source>
        <dbReference type="EMBL" id="NGG16704.1"/>
    </source>
</evidence>
<dbReference type="EMBL" id="JAAJBG010000019">
    <property type="protein sequence ID" value="NGG16704.1"/>
    <property type="molecule type" value="Genomic_DNA"/>
</dbReference>
<gene>
    <name evidence="3" type="ORF">G5T13_08855</name>
</gene>
<evidence type="ECO:0000256" key="2">
    <source>
        <dbReference type="SAM" id="Phobius"/>
    </source>
</evidence>
<keyword evidence="2" id="KW-0812">Transmembrane</keyword>
<keyword evidence="1" id="KW-0175">Coiled coil</keyword>
<keyword evidence="2" id="KW-1133">Transmembrane helix</keyword>